<comment type="caution">
    <text evidence="2">The sequence shown here is derived from an EMBL/GenBank/DDBJ whole genome shotgun (WGS) entry which is preliminary data.</text>
</comment>
<organism evidence="2 3">
    <name type="scientific">Candidatus Pullilachnospira gallistercoris</name>
    <dbReference type="NCBI Taxonomy" id="2840911"/>
    <lineage>
        <taxon>Bacteria</taxon>
        <taxon>Bacillati</taxon>
        <taxon>Bacillota</taxon>
        <taxon>Clostridia</taxon>
        <taxon>Lachnospirales</taxon>
        <taxon>Lachnospiraceae</taxon>
        <taxon>Lachnospiraceae incertae sedis</taxon>
        <taxon>Candidatus Pullilachnospira</taxon>
    </lineage>
</organism>
<dbReference type="AlphaFoldDB" id="A0A9D1E7W0"/>
<accession>A0A9D1E7W0</accession>
<evidence type="ECO:0000256" key="1">
    <source>
        <dbReference type="SAM" id="MobiDB-lite"/>
    </source>
</evidence>
<reference evidence="2" key="1">
    <citation type="submission" date="2020-10" db="EMBL/GenBank/DDBJ databases">
        <authorList>
            <person name="Gilroy R."/>
        </authorList>
    </citation>
    <scope>NUCLEOTIDE SEQUENCE</scope>
    <source>
        <strain evidence="2">ChiSjej5B23-6657</strain>
    </source>
</reference>
<dbReference type="Proteomes" id="UP000823912">
    <property type="component" value="Unassembled WGS sequence"/>
</dbReference>
<reference evidence="2" key="2">
    <citation type="journal article" date="2021" name="PeerJ">
        <title>Extensive microbial diversity within the chicken gut microbiome revealed by metagenomics and culture.</title>
        <authorList>
            <person name="Gilroy R."/>
            <person name="Ravi A."/>
            <person name="Getino M."/>
            <person name="Pursley I."/>
            <person name="Horton D.L."/>
            <person name="Alikhan N.F."/>
            <person name="Baker D."/>
            <person name="Gharbi K."/>
            <person name="Hall N."/>
            <person name="Watson M."/>
            <person name="Adriaenssens E.M."/>
            <person name="Foster-Nyarko E."/>
            <person name="Jarju S."/>
            <person name="Secka A."/>
            <person name="Antonio M."/>
            <person name="Oren A."/>
            <person name="Chaudhuri R.R."/>
            <person name="La Ragione R."/>
            <person name="Hildebrand F."/>
            <person name="Pallen M.J."/>
        </authorList>
    </citation>
    <scope>NUCLEOTIDE SEQUENCE</scope>
    <source>
        <strain evidence="2">ChiSjej5B23-6657</strain>
    </source>
</reference>
<gene>
    <name evidence="2" type="ORF">IAA55_01965</name>
</gene>
<proteinExistence type="predicted"/>
<evidence type="ECO:0008006" key="4">
    <source>
        <dbReference type="Google" id="ProtNLM"/>
    </source>
</evidence>
<feature type="region of interest" description="Disordered" evidence="1">
    <location>
        <begin position="29"/>
        <end position="61"/>
    </location>
</feature>
<dbReference type="EMBL" id="DVHM01000033">
    <property type="protein sequence ID" value="HIR70029.1"/>
    <property type="molecule type" value="Genomic_DNA"/>
</dbReference>
<evidence type="ECO:0000313" key="3">
    <source>
        <dbReference type="Proteomes" id="UP000823912"/>
    </source>
</evidence>
<name>A0A9D1E7W0_9FIRM</name>
<sequence length="61" mass="6541">MEVEDLWKQFVASGKIADYLRFVNGTRTEAAEEIEPEYGTKPGHMGKPGGDAGEADSPAAD</sequence>
<evidence type="ECO:0000313" key="2">
    <source>
        <dbReference type="EMBL" id="HIR70029.1"/>
    </source>
</evidence>
<protein>
    <recommendedName>
        <fullName evidence="4">YqzL family protein</fullName>
    </recommendedName>
</protein>